<dbReference type="InterPro" id="IPR009081">
    <property type="entry name" value="PP-bd_ACP"/>
</dbReference>
<feature type="domain" description="Carrier" evidence="7">
    <location>
        <begin position="966"/>
        <end position="1041"/>
    </location>
</feature>
<dbReference type="InterPro" id="IPR020806">
    <property type="entry name" value="PKS_PP-bd"/>
</dbReference>
<dbReference type="InterPro" id="IPR036736">
    <property type="entry name" value="ACP-like_sf"/>
</dbReference>
<dbReference type="PANTHER" id="PTHR45527">
    <property type="entry name" value="NONRIBOSOMAL PEPTIDE SYNTHETASE"/>
    <property type="match status" value="1"/>
</dbReference>
<keyword evidence="9" id="KW-1185">Reference proteome</keyword>
<evidence type="ECO:0000313" key="8">
    <source>
        <dbReference type="EMBL" id="EHQ88979.1"/>
    </source>
</evidence>
<dbReference type="OrthoDB" id="9778383at2"/>
<dbReference type="eggNOG" id="COG1020">
    <property type="taxonomic scope" value="Bacteria"/>
</dbReference>
<name>H5XU21_9FIRM</name>
<keyword evidence="5" id="KW-0436">Ligase</keyword>
<dbReference type="SUPFAM" id="SSF47336">
    <property type="entry name" value="ACP-like"/>
    <property type="match status" value="2"/>
</dbReference>
<evidence type="ECO:0000313" key="9">
    <source>
        <dbReference type="Proteomes" id="UP000005104"/>
    </source>
</evidence>
<evidence type="ECO:0000259" key="7">
    <source>
        <dbReference type="PROSITE" id="PS50075"/>
    </source>
</evidence>
<dbReference type="Gene3D" id="3.40.50.12780">
    <property type="entry name" value="N-terminal domain of ligase-like"/>
    <property type="match status" value="2"/>
</dbReference>
<dbReference type="PROSITE" id="PS00012">
    <property type="entry name" value="PHOSPHOPANTETHEINE"/>
    <property type="match status" value="2"/>
</dbReference>
<dbReference type="Pfam" id="PF00501">
    <property type="entry name" value="AMP-binding"/>
    <property type="match status" value="2"/>
</dbReference>
<evidence type="ECO:0000256" key="3">
    <source>
        <dbReference type="ARBA" id="ARBA00022450"/>
    </source>
</evidence>
<evidence type="ECO:0000256" key="5">
    <source>
        <dbReference type="ARBA" id="ARBA00022598"/>
    </source>
</evidence>
<proteinExistence type="predicted"/>
<accession>H5XU21</accession>
<dbReference type="SUPFAM" id="SSF52777">
    <property type="entry name" value="CoA-dependent acyltransferases"/>
    <property type="match status" value="4"/>
</dbReference>
<dbReference type="Gene3D" id="3.30.300.30">
    <property type="match status" value="2"/>
</dbReference>
<dbReference type="GO" id="GO:0043041">
    <property type="term" value="P:amino acid activation for nonribosomal peptide biosynthetic process"/>
    <property type="evidence" value="ECO:0007669"/>
    <property type="project" value="TreeGrafter"/>
</dbReference>
<dbReference type="Gene3D" id="3.30.559.10">
    <property type="entry name" value="Chloramphenicol acetyltransferase-like domain"/>
    <property type="match status" value="2"/>
</dbReference>
<comment type="cofactor">
    <cofactor evidence="1">
        <name>pantetheine 4'-phosphate</name>
        <dbReference type="ChEBI" id="CHEBI:47942"/>
    </cofactor>
</comment>
<protein>
    <submittedName>
        <fullName evidence="8">Amino acid adenylation enzyme/thioester reductase family protein</fullName>
    </submittedName>
</protein>
<dbReference type="GO" id="GO:0005737">
    <property type="term" value="C:cytoplasm"/>
    <property type="evidence" value="ECO:0007669"/>
    <property type="project" value="TreeGrafter"/>
</dbReference>
<dbReference type="Pfam" id="PF00550">
    <property type="entry name" value="PP-binding"/>
    <property type="match status" value="2"/>
</dbReference>
<dbReference type="InterPro" id="IPR045851">
    <property type="entry name" value="AMP-bd_C_sf"/>
</dbReference>
<keyword evidence="6" id="KW-0045">Antibiotic biosynthesis</keyword>
<dbReference type="GO" id="GO:0008610">
    <property type="term" value="P:lipid biosynthetic process"/>
    <property type="evidence" value="ECO:0007669"/>
    <property type="project" value="UniProtKB-ARBA"/>
</dbReference>
<dbReference type="InterPro" id="IPR025110">
    <property type="entry name" value="AMP-bd_C"/>
</dbReference>
<dbReference type="EMBL" id="CM001441">
    <property type="protein sequence ID" value="EHQ88979.1"/>
    <property type="molecule type" value="Genomic_DNA"/>
</dbReference>
<dbReference type="GO" id="GO:0016874">
    <property type="term" value="F:ligase activity"/>
    <property type="evidence" value="ECO:0007669"/>
    <property type="project" value="UniProtKB-KW"/>
</dbReference>
<dbReference type="Gene3D" id="3.30.559.30">
    <property type="entry name" value="Nonribosomal peptide synthetase, condensation domain"/>
    <property type="match status" value="2"/>
</dbReference>
<gene>
    <name evidence="8" type="ORF">DesyoDRAFT_1856</name>
</gene>
<dbReference type="GO" id="GO:0031177">
    <property type="term" value="F:phosphopantetheine binding"/>
    <property type="evidence" value="ECO:0007669"/>
    <property type="project" value="InterPro"/>
</dbReference>
<dbReference type="CDD" id="cd19535">
    <property type="entry name" value="Cyc_NRPS"/>
    <property type="match status" value="1"/>
</dbReference>
<dbReference type="InterPro" id="IPR000873">
    <property type="entry name" value="AMP-dep_synth/lig_dom"/>
</dbReference>
<evidence type="ECO:0000256" key="2">
    <source>
        <dbReference type="ARBA" id="ARBA00004924"/>
    </source>
</evidence>
<dbReference type="SUPFAM" id="SSF56801">
    <property type="entry name" value="Acetyl-CoA synthetase-like"/>
    <property type="match status" value="2"/>
</dbReference>
<dbReference type="Proteomes" id="UP000005104">
    <property type="component" value="Chromosome"/>
</dbReference>
<dbReference type="InterPro" id="IPR001242">
    <property type="entry name" value="Condensation_dom"/>
</dbReference>
<dbReference type="RefSeq" id="WP_007782093.1">
    <property type="nucleotide sequence ID" value="NZ_CM001441.1"/>
</dbReference>
<sequence>MSIMNGQKPMKKFPLTQVQRAYLMGRNTGFDMGGISTQVYYEFESDLEIERFNKALNQVIQAQPMLRAIIEDVGGQIILDEVPEYSIGAADLSGFTDEQQGAFIAAKRAQVSQVVFQHDRWPLFRFEAAVLNNQKTYLFCACDLLIADGYSLAVLISEIMDCYQTGRMPRPLPVSFRDYVGSLAELRHSKRYEKDKGYWLGKLEDFPSYPMIPLSKPPQSAGATTTRLELKMPGEAWQRLKKISLSKGMTPTVLVCSAYALVMSYWSNQKSLTINMPITGRSVKKGSDRVIGDYTRILLLPIDWGGIDSFCFWSYAAAVDRTIKASYRHAAFDGLEIIKELSRQNSFSSAAVMPIVFTSMLFRDDVFNNLTRMGEIKYSISRTPQVYLDCQVMEVRGELVITWDYADQYIDGVTAGKMFGQFSNLLSLIDEEGRDWGKALEPDPEDLDLLRRYNATAQNIPPTTLQELLRANFRRYGEKTAVRDGAAALTYGQLDAWSDRVARDLGRRNIGRGDLVGVIAERRIQTVVNIMGIIKSGAAYVPIAPDYPQARRDYMLKNSGCRDCLTPADAGRIQSGPAEVEAAAAGSEPAGVGESGFTAAVPGDTAYVIYTSGSTGEPKGVEITHDAVCNTIIAVNEKWKVTADDVIIGLSSFCFDLSVYDMFGALSSGAELVLIPDIRDIPRIVEVVKDNGITIWNSVPAVINLLVEELERKGVPLAGSSLRLCLLSGDWIPVTLPSALKKWFPACETVSLGGATEGSIWSVFYEIKESCSERPAIPYGTPLANQAMHILNDDLKPCPLGVTGEIYIGGRGVAKSYYNNPAKTRTSFIETPALGRLYKTGDFGRMLPEGLMEFLGRKDFQVKIGGHRIELSEIEAVLCRYKGIHQAAATVEKSASGQELICIFYAGDHEVNQRELAEHLGNYLPYYMMPQYYFKIEAVPLTANGKVNKKALKPPADGMKMTAAAPPGSDLEKRLAAIWKQVLKLDDVPVNVSFFGLGGDSIAMVQLLAEIKAQLGQEISYQKFVQFSSVEEVAKIIEGSGDSALKDDEVMFHSNPAAKWEAFPLSELQESYFIGRNSEAEYKGIVTNGYIELECNPYDHEKMRRVIQKLIDRHDMLRCAISRDGRQRFLPVVDWEIPLADKTRTPPAELERYLLEVRAQMLGLTLDLEKPPLLALQATLTAPSRAILHIYVDGLIIDGWSYEVFHSELEILYRDEGVSFPALAVTFKDYVEYKGAQKKTARYQRDKEYWLAKIGDIPEAATLPQLKPLQELETIAGIQIPCGLSLEEWRALEEKAAAFGVSGFAVLLSSFAAVIARWNYKQKFLLNIPEFDRPKFHPDADKIMGICSSFLLFTVDNQKEPFIDKVLRNQEQLWELKSHNTFSGMEVLREIYKRNNTFTNALVPIVFGMMAETPQLEKELLKVRYQENHTSQIWIDINTVLYNDGIEFNWNCVKGHMETKMLETMVELQKGILREAAYNREFWDLPVELPLPAEERKIIARANDTARRIEYQSFGKVMADSFRKNAGRTLIVTDTQTYTYAEIQQWVRGMQSKLVSLGLKPGDIAGICMGKSVEQIVAVLAVVSLGAVYMPVEYTYPDRLVLNCLRAVKSRILLTTRQKAEGFKAEGIMTLVPTLEKETSEMTGPEPAGADEDAILALIHTSGSTGVPKAVPISHKGLFNAIQFTVEKFGIGAEDQVLALTNLAHDMSMFDIFGMIYAGGSIALPQEEGARDPAHWQMLMGRQRVTIWNSVPAMLDMLFESAGGTIPHGLASLRLIISGGDYLHLKTAQMILETLPKARLVNVGGPTETTLWNIYHEVAAEDIQKAVIPYGKPIRNTKYYVLNENLEQVPVGVTGMMYCAGAGVTKGYAADRSATAARYFRYERTGEWLYKTGDLGKYDAGGNLHFMGREDFQVKILGKRIELEGIAAVIREVEGVMVSAAKLGKDKQSILAYYVSRAVVPEDVLAEKVRANLPDYMLPRHFIRLETMPLTANGKIDRKALPEGLAAQQSEPLKVKSLPRDEMEGKLVEVYSEMLGTEVDIDADFFMMGGNSLLAVKTVARIREECRIDISLTEMFTTSTIRELYDLIREKMPKAKEGIGA</sequence>
<dbReference type="GO" id="GO:0017000">
    <property type="term" value="P:antibiotic biosynthetic process"/>
    <property type="evidence" value="ECO:0007669"/>
    <property type="project" value="UniProtKB-KW"/>
</dbReference>
<dbReference type="PANTHER" id="PTHR45527:SF10">
    <property type="entry name" value="PYOCHELIN SYNTHASE PCHF"/>
    <property type="match status" value="1"/>
</dbReference>
<dbReference type="NCBIfam" id="TIGR01733">
    <property type="entry name" value="AA-adenyl-dom"/>
    <property type="match status" value="2"/>
</dbReference>
<dbReference type="InterPro" id="IPR023213">
    <property type="entry name" value="CAT-like_dom_sf"/>
</dbReference>
<keyword evidence="4" id="KW-0597">Phosphoprotein</keyword>
<comment type="pathway">
    <text evidence="2">Siderophore biosynthesis.</text>
</comment>
<organism evidence="8 9">
    <name type="scientific">Desulfosporosinus youngiae DSM 17734</name>
    <dbReference type="NCBI Taxonomy" id="768710"/>
    <lineage>
        <taxon>Bacteria</taxon>
        <taxon>Bacillati</taxon>
        <taxon>Bacillota</taxon>
        <taxon>Clostridia</taxon>
        <taxon>Eubacteriales</taxon>
        <taxon>Desulfitobacteriaceae</taxon>
        <taxon>Desulfosporosinus</taxon>
    </lineage>
</organism>
<dbReference type="HOGENOM" id="CLU_000022_0_0_9"/>
<dbReference type="InterPro" id="IPR057737">
    <property type="entry name" value="Condensation_MtbB-like"/>
</dbReference>
<dbReference type="Pfam" id="PF00668">
    <property type="entry name" value="Condensation"/>
    <property type="match status" value="2"/>
</dbReference>
<dbReference type="SMART" id="SM00823">
    <property type="entry name" value="PKS_PP"/>
    <property type="match status" value="2"/>
</dbReference>
<reference evidence="8 9" key="1">
    <citation type="submission" date="2011-11" db="EMBL/GenBank/DDBJ databases">
        <title>The Noncontiguous Finished genome of Desulfosporosinus youngiae DSM 17734.</title>
        <authorList>
            <consortium name="US DOE Joint Genome Institute (JGI-PGF)"/>
            <person name="Lucas S."/>
            <person name="Han J."/>
            <person name="Lapidus A."/>
            <person name="Cheng J.-F."/>
            <person name="Goodwin L."/>
            <person name="Pitluck S."/>
            <person name="Peters L."/>
            <person name="Ovchinnikova G."/>
            <person name="Lu M."/>
            <person name="Land M.L."/>
            <person name="Hauser L."/>
            <person name="Pester M."/>
            <person name="Spring S."/>
            <person name="Ollivier B."/>
            <person name="Rattei T."/>
            <person name="Klenk H.-P."/>
            <person name="Wagner M."/>
            <person name="Loy A."/>
            <person name="Woyke T.J."/>
        </authorList>
    </citation>
    <scope>NUCLEOTIDE SEQUENCE [LARGE SCALE GENOMIC DNA]</scope>
    <source>
        <strain evidence="8 9">DSM 17734</strain>
    </source>
</reference>
<dbReference type="InterPro" id="IPR020845">
    <property type="entry name" value="AMP-binding_CS"/>
</dbReference>
<dbReference type="GO" id="GO:0044550">
    <property type="term" value="P:secondary metabolite biosynthetic process"/>
    <property type="evidence" value="ECO:0007669"/>
    <property type="project" value="TreeGrafter"/>
</dbReference>
<evidence type="ECO:0000256" key="4">
    <source>
        <dbReference type="ARBA" id="ARBA00022553"/>
    </source>
</evidence>
<dbReference type="PROSITE" id="PS50075">
    <property type="entry name" value="CARRIER"/>
    <property type="match status" value="2"/>
</dbReference>
<dbReference type="STRING" id="768710.DesyoDRAFT_1856"/>
<dbReference type="InterPro" id="IPR006162">
    <property type="entry name" value="Ppantetheine_attach_site"/>
</dbReference>
<dbReference type="InterPro" id="IPR010071">
    <property type="entry name" value="AA_adenyl_dom"/>
</dbReference>
<dbReference type="InterPro" id="IPR042099">
    <property type="entry name" value="ANL_N_sf"/>
</dbReference>
<evidence type="ECO:0000256" key="6">
    <source>
        <dbReference type="ARBA" id="ARBA00023194"/>
    </source>
</evidence>
<evidence type="ECO:0000256" key="1">
    <source>
        <dbReference type="ARBA" id="ARBA00001957"/>
    </source>
</evidence>
<dbReference type="Pfam" id="PF13193">
    <property type="entry name" value="AMP-binding_C"/>
    <property type="match status" value="2"/>
</dbReference>
<dbReference type="Gene3D" id="1.10.1200.10">
    <property type="entry name" value="ACP-like"/>
    <property type="match status" value="2"/>
</dbReference>
<dbReference type="PROSITE" id="PS00455">
    <property type="entry name" value="AMP_BINDING"/>
    <property type="match status" value="2"/>
</dbReference>
<keyword evidence="3" id="KW-0596">Phosphopantetheine</keyword>
<feature type="domain" description="Carrier" evidence="7">
    <location>
        <begin position="2018"/>
        <end position="2092"/>
    </location>
</feature>